<dbReference type="EMBL" id="AP018786">
    <property type="protein sequence ID" value="BBF23990.1"/>
    <property type="molecule type" value="Genomic_DNA"/>
</dbReference>
<name>A0A2Z6IDH1_9BURK</name>
<feature type="transmembrane region" description="Helical" evidence="1">
    <location>
        <begin position="251"/>
        <end position="271"/>
    </location>
</feature>
<feature type="transmembrane region" description="Helical" evidence="1">
    <location>
        <begin position="408"/>
        <end position="426"/>
    </location>
</feature>
<feature type="transmembrane region" description="Helical" evidence="1">
    <location>
        <begin position="446"/>
        <end position="469"/>
    </location>
</feature>
<reference evidence="3 4" key="1">
    <citation type="journal article" date="2018" name="Int. J. Syst. Evol. Microbiol.">
        <title>Mesosutterella multiformis gen. nov., sp. nov., a member of the family Sutterellaceae and Sutterella megalosphaeroides sp. nov., isolated from human faeces.</title>
        <authorList>
            <person name="Sakamoto M."/>
            <person name="Ikeyama N."/>
            <person name="Kunihiro T."/>
            <person name="Iino T."/>
            <person name="Yuki M."/>
            <person name="Ohkuma M."/>
        </authorList>
    </citation>
    <scope>NUCLEOTIDE SEQUENCE [LARGE SCALE GENOMIC DNA]</scope>
    <source>
        <strain evidence="3 4">6FBBBH3</strain>
    </source>
</reference>
<feature type="transmembrane region" description="Helical" evidence="1">
    <location>
        <begin position="33"/>
        <end position="52"/>
    </location>
</feature>
<dbReference type="KEGG" id="sutt:SUTMEG_18810"/>
<feature type="signal peptide" evidence="2">
    <location>
        <begin position="1"/>
        <end position="23"/>
    </location>
</feature>
<feature type="transmembrane region" description="Helical" evidence="1">
    <location>
        <begin position="167"/>
        <end position="186"/>
    </location>
</feature>
<gene>
    <name evidence="3" type="ORF">SUTMEG_18810</name>
</gene>
<dbReference type="OrthoDB" id="9765532at2"/>
<feature type="transmembrane region" description="Helical" evidence="1">
    <location>
        <begin position="128"/>
        <end position="155"/>
    </location>
</feature>
<dbReference type="InterPro" id="IPR031566">
    <property type="entry name" value="CitMHS_2"/>
</dbReference>
<protein>
    <submittedName>
        <fullName evidence="3">Sodium:proton antiporter</fullName>
    </submittedName>
</protein>
<keyword evidence="1" id="KW-1133">Transmembrane helix</keyword>
<feature type="transmembrane region" description="Helical" evidence="1">
    <location>
        <begin position="207"/>
        <end position="225"/>
    </location>
</feature>
<organism evidence="3 4">
    <name type="scientific">Sutterella megalosphaeroides</name>
    <dbReference type="NCBI Taxonomy" id="2494234"/>
    <lineage>
        <taxon>Bacteria</taxon>
        <taxon>Pseudomonadati</taxon>
        <taxon>Pseudomonadota</taxon>
        <taxon>Betaproteobacteria</taxon>
        <taxon>Burkholderiales</taxon>
        <taxon>Sutterellaceae</taxon>
        <taxon>Sutterella</taxon>
    </lineage>
</organism>
<keyword evidence="1" id="KW-0812">Transmembrane</keyword>
<accession>A0A2Z6IDH1</accession>
<feature type="transmembrane region" description="Helical" evidence="1">
    <location>
        <begin position="88"/>
        <end position="116"/>
    </location>
</feature>
<feature type="chain" id="PRO_5016395164" evidence="2">
    <location>
        <begin position="24"/>
        <end position="470"/>
    </location>
</feature>
<evidence type="ECO:0000256" key="1">
    <source>
        <dbReference type="SAM" id="Phobius"/>
    </source>
</evidence>
<dbReference type="Proteomes" id="UP000271003">
    <property type="component" value="Chromosome"/>
</dbReference>
<evidence type="ECO:0000256" key="2">
    <source>
        <dbReference type="SAM" id="SignalP"/>
    </source>
</evidence>
<keyword evidence="4" id="KW-1185">Reference proteome</keyword>
<feature type="transmembrane region" description="Helical" evidence="1">
    <location>
        <begin position="292"/>
        <end position="309"/>
    </location>
</feature>
<keyword evidence="1" id="KW-0472">Membrane</keyword>
<evidence type="ECO:0000313" key="4">
    <source>
        <dbReference type="Proteomes" id="UP000271003"/>
    </source>
</evidence>
<evidence type="ECO:0000313" key="3">
    <source>
        <dbReference type="EMBL" id="BBF23990.1"/>
    </source>
</evidence>
<feature type="transmembrane region" description="Helical" evidence="1">
    <location>
        <begin position="64"/>
        <end position="82"/>
    </location>
</feature>
<dbReference type="Pfam" id="PF16980">
    <property type="entry name" value="CitMHS_2"/>
    <property type="match status" value="1"/>
</dbReference>
<sequence length="470" mass="50638">MSRTTLLRSLAAIGALLPAASFAAGLNGAELGLAWAVPFAGILLSIALFPLFAPHFWHHNFGKIAVFWALCCAVPLMGFLGVGTGLDAIIHILLVDYVPFLIFVGALFIVAGGIHVRGTFVGRPIVNACFLALGAVLANFMGTTGAAMLLIRPLIQANEGRKRKLHTFIFFIFLVANVGGALTPLGDPPLFLGFLKGVNFFWTAEHLLLPWLLACAILLGIYFAIDSAMFKKDVADGFKAPEDTKPFGIDGGINILFLGFIIGGVLLSGFWRSGSEVTLLGVHFAYESLARDAIFIVTAGLSLALTAKATREANHFTWDPILEVAKLFFGIFCCIVPVLEMLRAGNHGAFAPLVSLVTFEDGTFNNTVFFWLTGTLSAFLDNAPTYLAFFNLAGGDPTVLMTEDAQTLMAISMGSVFMGAVTYIGNAPNFMTVAICHERGVKMPTFFGYMLWSVGILFPTFFLVDMLFLI</sequence>
<proteinExistence type="predicted"/>
<keyword evidence="2" id="KW-0732">Signal</keyword>
<dbReference type="AlphaFoldDB" id="A0A2Z6IDH1"/>